<keyword evidence="1" id="KW-0175">Coiled coil</keyword>
<reference evidence="3" key="1">
    <citation type="submission" date="2020-05" db="EMBL/GenBank/DDBJ databases">
        <authorList>
            <person name="Chiriac C."/>
            <person name="Salcher M."/>
            <person name="Ghai R."/>
            <person name="Kavagutti S V."/>
        </authorList>
    </citation>
    <scope>NUCLEOTIDE SEQUENCE</scope>
</reference>
<name>A0A6J5QH84_9CAUD</name>
<feature type="compositionally biased region" description="Basic and acidic residues" evidence="2">
    <location>
        <begin position="133"/>
        <end position="150"/>
    </location>
</feature>
<evidence type="ECO:0000256" key="1">
    <source>
        <dbReference type="SAM" id="Coils"/>
    </source>
</evidence>
<evidence type="ECO:0000256" key="2">
    <source>
        <dbReference type="SAM" id="MobiDB-lite"/>
    </source>
</evidence>
<accession>A0A6J5QH84</accession>
<protein>
    <submittedName>
        <fullName evidence="3">Uncharacterized protein</fullName>
    </submittedName>
</protein>
<feature type="coiled-coil region" evidence="1">
    <location>
        <begin position="45"/>
        <end position="114"/>
    </location>
</feature>
<organism evidence="3">
    <name type="scientific">uncultured Caudovirales phage</name>
    <dbReference type="NCBI Taxonomy" id="2100421"/>
    <lineage>
        <taxon>Viruses</taxon>
        <taxon>Duplodnaviria</taxon>
        <taxon>Heunggongvirae</taxon>
        <taxon>Uroviricota</taxon>
        <taxon>Caudoviricetes</taxon>
        <taxon>Peduoviridae</taxon>
        <taxon>Maltschvirus</taxon>
        <taxon>Maltschvirus maltsch</taxon>
    </lineage>
</organism>
<dbReference type="EMBL" id="LR797022">
    <property type="protein sequence ID" value="CAB4181716.1"/>
    <property type="molecule type" value="Genomic_DNA"/>
</dbReference>
<gene>
    <name evidence="3" type="ORF">UFOVP1071_57</name>
</gene>
<evidence type="ECO:0000313" key="3">
    <source>
        <dbReference type="EMBL" id="CAB4181716.1"/>
    </source>
</evidence>
<feature type="region of interest" description="Disordered" evidence="2">
    <location>
        <begin position="125"/>
        <end position="150"/>
    </location>
</feature>
<sequence length="150" mass="18119">MNTNFTLKELFEVYHDKCKELDRVMEIKDLLVDQNEKLIENTLDSIHLENQIDELKNENEKLKRDLKDLGKNRNVHLNRKLKLYEERIELNLIIEDLKAECSELRRDLDRERSFDRTKQAYRDTLKNTNIESNRFEPSPHVRWDDYNTGG</sequence>
<proteinExistence type="predicted"/>